<evidence type="ECO:0000256" key="4">
    <source>
        <dbReference type="ARBA" id="ARBA00023180"/>
    </source>
</evidence>
<dbReference type="GO" id="GO:0004674">
    <property type="term" value="F:protein serine/threonine kinase activity"/>
    <property type="evidence" value="ECO:0007669"/>
    <property type="project" value="UniProtKB-EC"/>
</dbReference>
<dbReference type="PANTHER" id="PTHR33138">
    <property type="entry name" value="OS01G0690200 PROTEIN"/>
    <property type="match status" value="1"/>
</dbReference>
<dbReference type="Proteomes" id="UP000813462">
    <property type="component" value="Unassembled WGS sequence"/>
</dbReference>
<comment type="catalytic activity">
    <reaction evidence="5">
        <text>L-threonyl-[protein] + ATP = O-phospho-L-threonyl-[protein] + ADP + H(+)</text>
        <dbReference type="Rhea" id="RHEA:46608"/>
        <dbReference type="Rhea" id="RHEA-COMP:11060"/>
        <dbReference type="Rhea" id="RHEA-COMP:11605"/>
        <dbReference type="ChEBI" id="CHEBI:15378"/>
        <dbReference type="ChEBI" id="CHEBI:30013"/>
        <dbReference type="ChEBI" id="CHEBI:30616"/>
        <dbReference type="ChEBI" id="CHEBI:61977"/>
        <dbReference type="ChEBI" id="CHEBI:456216"/>
        <dbReference type="EC" id="2.7.11.1"/>
    </reaction>
</comment>
<comment type="subcellular location">
    <subcellularLocation>
        <location evidence="1">Membrane</location>
        <topology evidence="1">Single-pass membrane protein</topology>
    </subcellularLocation>
</comment>
<organism evidence="10 11">
    <name type="scientific">Ziziphus jujuba var. spinosa</name>
    <dbReference type="NCBI Taxonomy" id="714518"/>
    <lineage>
        <taxon>Eukaryota</taxon>
        <taxon>Viridiplantae</taxon>
        <taxon>Streptophyta</taxon>
        <taxon>Embryophyta</taxon>
        <taxon>Tracheophyta</taxon>
        <taxon>Spermatophyta</taxon>
        <taxon>Magnoliopsida</taxon>
        <taxon>eudicotyledons</taxon>
        <taxon>Gunneridae</taxon>
        <taxon>Pentapetalae</taxon>
        <taxon>rosids</taxon>
        <taxon>fabids</taxon>
        <taxon>Rosales</taxon>
        <taxon>Rhamnaceae</taxon>
        <taxon>Paliureae</taxon>
        <taxon>Ziziphus</taxon>
    </lineage>
</organism>
<dbReference type="Pfam" id="PF14380">
    <property type="entry name" value="WAK_assoc"/>
    <property type="match status" value="2"/>
</dbReference>
<evidence type="ECO:0000256" key="6">
    <source>
        <dbReference type="ARBA" id="ARBA00048679"/>
    </source>
</evidence>
<keyword evidence="3" id="KW-0732">Signal</keyword>
<gene>
    <name evidence="10" type="ORF">FEM48_Zijuj04G0186500</name>
</gene>
<evidence type="ECO:0000256" key="7">
    <source>
        <dbReference type="SAM" id="MobiDB-lite"/>
    </source>
</evidence>
<feature type="domain" description="Wall-associated receptor kinase C-terminal" evidence="9">
    <location>
        <begin position="403"/>
        <end position="472"/>
    </location>
</feature>
<comment type="caution">
    <text evidence="10">The sequence shown here is derived from an EMBL/GenBank/DDBJ whole genome shotgun (WGS) entry which is preliminary data.</text>
</comment>
<dbReference type="PANTHER" id="PTHR33138:SF11">
    <property type="entry name" value="KINASE-LIKE PROTEIN"/>
    <property type="match status" value="1"/>
</dbReference>
<evidence type="ECO:0000259" key="8">
    <source>
        <dbReference type="Pfam" id="PF13947"/>
    </source>
</evidence>
<evidence type="ECO:0000313" key="10">
    <source>
        <dbReference type="EMBL" id="KAH7533955.1"/>
    </source>
</evidence>
<evidence type="ECO:0000259" key="9">
    <source>
        <dbReference type="Pfam" id="PF14380"/>
    </source>
</evidence>
<evidence type="ECO:0000313" key="11">
    <source>
        <dbReference type="Proteomes" id="UP000813462"/>
    </source>
</evidence>
<dbReference type="EMBL" id="JAEACU010000004">
    <property type="protein sequence ID" value="KAH7533955.1"/>
    <property type="molecule type" value="Genomic_DNA"/>
</dbReference>
<sequence>MGVKYRVLDIDQNTQILHITRDDFFNDLLCSPTYLNTTFDSDQFEYAPDFEGVTLYYDCPPAVHGMAGYFNCTHQSTHKNGIIGNEPQTMGCNSSLRVGMRRSYFGVIWDLPKLAEALKEGFGLKYKVDTWLCSNCTKSGGACGYDISSKQPTCYCADGSSGQRPCPLRKDVELGTDLGLLGVTTEEGKEIAVKMVLGMANKVEGRFNVRSRFSSEKSTSFFHPNHNYVKMNSRPPSSSFPLLLLSFCLLLVTIKFPPCWSLEYWFRDCRNRFDCGNITGVDYPFWGVGRPEDCGYPHLHLQCNESQSMIEIMDVKYEVLGIDQNTQVLQITRDDFSNNLLCSPKYPNTTFDLNQFEYAPDFAEITMYYDCPPALQGNMTGHFNCAEKSTYKNGFIGIEPQNNMGCNSSLKVGIRRSYFGDIGDLPKMREALIDGFGLKYKVDTGLCSNCTKSGGACGYDLDSRQPTCYCEGGSSGQGPCSPPSPPTAQKKGINPAGLVSF</sequence>
<feature type="domain" description="Wall-associated receptor kinase galacturonan-binding" evidence="8">
    <location>
        <begin position="269"/>
        <end position="332"/>
    </location>
</feature>
<feature type="domain" description="Wall-associated receptor kinase C-terminal" evidence="9">
    <location>
        <begin position="88"/>
        <end position="159"/>
    </location>
</feature>
<keyword evidence="4" id="KW-0325">Glycoprotein</keyword>
<name>A0A978VLI6_ZIZJJ</name>
<evidence type="ECO:0000256" key="5">
    <source>
        <dbReference type="ARBA" id="ARBA00047899"/>
    </source>
</evidence>
<evidence type="ECO:0000256" key="1">
    <source>
        <dbReference type="ARBA" id="ARBA00004167"/>
    </source>
</evidence>
<evidence type="ECO:0000256" key="2">
    <source>
        <dbReference type="ARBA" id="ARBA00012513"/>
    </source>
</evidence>
<dbReference type="EC" id="2.7.11.1" evidence="2"/>
<dbReference type="GO" id="GO:0016020">
    <property type="term" value="C:membrane"/>
    <property type="evidence" value="ECO:0007669"/>
    <property type="project" value="UniProtKB-SubCell"/>
</dbReference>
<proteinExistence type="predicted"/>
<dbReference type="InterPro" id="IPR025287">
    <property type="entry name" value="WAK_GUB"/>
</dbReference>
<feature type="region of interest" description="Disordered" evidence="7">
    <location>
        <begin position="480"/>
        <end position="501"/>
    </location>
</feature>
<protein>
    <recommendedName>
        <fullName evidence="2">non-specific serine/threonine protein kinase</fullName>
        <ecNumber evidence="2">2.7.11.1</ecNumber>
    </recommendedName>
</protein>
<dbReference type="Pfam" id="PF13947">
    <property type="entry name" value="GUB_WAK_bind"/>
    <property type="match status" value="1"/>
</dbReference>
<accession>A0A978VLI6</accession>
<dbReference type="AlphaFoldDB" id="A0A978VLI6"/>
<reference evidence="10" key="1">
    <citation type="journal article" date="2021" name="Front. Plant Sci.">
        <title>Chromosome-Scale Genome Assembly for Chinese Sour Jujube and Insights Into Its Genome Evolution and Domestication Signature.</title>
        <authorList>
            <person name="Shen L.-Y."/>
            <person name="Luo H."/>
            <person name="Wang X.-L."/>
            <person name="Wang X.-M."/>
            <person name="Qiu X.-J."/>
            <person name="Liu H."/>
            <person name="Zhou S.-S."/>
            <person name="Jia K.-H."/>
            <person name="Nie S."/>
            <person name="Bao Y.-T."/>
            <person name="Zhang R.-G."/>
            <person name="Yun Q.-Z."/>
            <person name="Chai Y.-H."/>
            <person name="Lu J.-Y."/>
            <person name="Li Y."/>
            <person name="Zhao S.-W."/>
            <person name="Mao J.-F."/>
            <person name="Jia S.-G."/>
            <person name="Mao Y.-M."/>
        </authorList>
    </citation>
    <scope>NUCLEOTIDE SEQUENCE</scope>
    <source>
        <strain evidence="10">AT0</strain>
        <tissue evidence="10">Leaf</tissue>
    </source>
</reference>
<comment type="catalytic activity">
    <reaction evidence="6">
        <text>L-seryl-[protein] + ATP = O-phospho-L-seryl-[protein] + ADP + H(+)</text>
        <dbReference type="Rhea" id="RHEA:17989"/>
        <dbReference type="Rhea" id="RHEA-COMP:9863"/>
        <dbReference type="Rhea" id="RHEA-COMP:11604"/>
        <dbReference type="ChEBI" id="CHEBI:15378"/>
        <dbReference type="ChEBI" id="CHEBI:29999"/>
        <dbReference type="ChEBI" id="CHEBI:30616"/>
        <dbReference type="ChEBI" id="CHEBI:83421"/>
        <dbReference type="ChEBI" id="CHEBI:456216"/>
        <dbReference type="EC" id="2.7.11.1"/>
    </reaction>
</comment>
<dbReference type="GO" id="GO:0030247">
    <property type="term" value="F:polysaccharide binding"/>
    <property type="evidence" value="ECO:0007669"/>
    <property type="project" value="InterPro"/>
</dbReference>
<evidence type="ECO:0000256" key="3">
    <source>
        <dbReference type="ARBA" id="ARBA00022729"/>
    </source>
</evidence>
<dbReference type="InterPro" id="IPR032872">
    <property type="entry name" value="WAK_assoc_C"/>
</dbReference>